<keyword evidence="13" id="KW-1185">Reference proteome</keyword>
<comment type="subcellular location">
    <subcellularLocation>
        <location evidence="3">Cytoplasm</location>
    </subcellularLocation>
    <subcellularLocation>
        <location evidence="2">Nucleus</location>
    </subcellularLocation>
</comment>
<comment type="similarity">
    <text evidence="4">Belongs to the IWR1/SLC7A6OS family.</text>
</comment>
<keyword evidence="7" id="KW-0963">Cytoplasm</keyword>
<organism evidence="12 13">
    <name type="scientific">Brachionus plicatilis</name>
    <name type="common">Marine rotifer</name>
    <name type="synonym">Brachionus muelleri</name>
    <dbReference type="NCBI Taxonomy" id="10195"/>
    <lineage>
        <taxon>Eukaryota</taxon>
        <taxon>Metazoa</taxon>
        <taxon>Spiralia</taxon>
        <taxon>Gnathifera</taxon>
        <taxon>Rotifera</taxon>
        <taxon>Eurotatoria</taxon>
        <taxon>Monogononta</taxon>
        <taxon>Pseudotrocha</taxon>
        <taxon>Ploima</taxon>
        <taxon>Brachionidae</taxon>
        <taxon>Brachionus</taxon>
    </lineage>
</organism>
<dbReference type="STRING" id="10195.A0A3M7SD30"/>
<evidence type="ECO:0000259" key="11">
    <source>
        <dbReference type="Pfam" id="PF08574"/>
    </source>
</evidence>
<evidence type="ECO:0000313" key="13">
    <source>
        <dbReference type="Proteomes" id="UP000276133"/>
    </source>
</evidence>
<sequence>MCTIIKVKRKITEDPLECLILECKKKKIYDTRTEKQKIFKQILKYGGSANSEAEIPDKIKQLSLQKETEKAKINLGKNTSDKKYNFTIQNKKRSLTDDQEQPSEDNKKAKVNTDENINIIDVVLNENFSPDKQKNENQHEKITCNGIDLIREKCEVPNNAYVYDIYYTKNSDVHLDLLYPNNYEIRSYNIYQDIDLIDDSVKKEEGPDNFFDEDEDSNDEDNWRNDYPDEEDDIDDEDDEEPHSNRGVLYNEDDDYDDYENGYNDFEGDDDPFDKKLAAYMKKSMNLDRSYNEDNDSFDDEYDNDEFEDQANKLGYSKSYAEYKKRILKELKKDYGNLAE</sequence>
<evidence type="ECO:0000256" key="5">
    <source>
        <dbReference type="ARBA" id="ARBA00017036"/>
    </source>
</evidence>
<comment type="caution">
    <text evidence="12">The sequence shown here is derived from an EMBL/GenBank/DDBJ whole genome shotgun (WGS) entry which is preliminary data.</text>
</comment>
<dbReference type="PANTHER" id="PTHR31196:SF2">
    <property type="entry name" value="RNA POLYMERASE II NUCLEAR LOCALIZATION PROTEIN SLC7A6OS-RELATED"/>
    <property type="match status" value="1"/>
</dbReference>
<proteinExistence type="inferred from homology"/>
<evidence type="ECO:0000256" key="6">
    <source>
        <dbReference type="ARBA" id="ARBA00022448"/>
    </source>
</evidence>
<gene>
    <name evidence="12" type="ORF">BpHYR1_017590</name>
</gene>
<name>A0A3M7SD30_BRAPC</name>
<dbReference type="InterPro" id="IPR040218">
    <property type="entry name" value="SLC7A6OS"/>
</dbReference>
<keyword evidence="9" id="KW-0539">Nucleus</keyword>
<dbReference type="OrthoDB" id="6255506at2759"/>
<keyword evidence="8" id="KW-0653">Protein transport</keyword>
<dbReference type="GO" id="GO:0005634">
    <property type="term" value="C:nucleus"/>
    <property type="evidence" value="ECO:0007669"/>
    <property type="project" value="UniProtKB-SubCell"/>
</dbReference>
<feature type="domain" description="Transcription factor Iwr1" evidence="11">
    <location>
        <begin position="160"/>
        <end position="231"/>
    </location>
</feature>
<dbReference type="Proteomes" id="UP000276133">
    <property type="component" value="Unassembled WGS sequence"/>
</dbReference>
<dbReference type="EMBL" id="REGN01001598">
    <property type="protein sequence ID" value="RNA33692.1"/>
    <property type="molecule type" value="Genomic_DNA"/>
</dbReference>
<comment type="function">
    <text evidence="1">Directs RNA polymerase II nuclear import.</text>
</comment>
<dbReference type="Pfam" id="PF08574">
    <property type="entry name" value="Iwr1"/>
    <property type="match status" value="1"/>
</dbReference>
<evidence type="ECO:0000256" key="10">
    <source>
        <dbReference type="SAM" id="MobiDB-lite"/>
    </source>
</evidence>
<dbReference type="AlphaFoldDB" id="A0A3M7SD30"/>
<evidence type="ECO:0000256" key="1">
    <source>
        <dbReference type="ARBA" id="ARBA00003202"/>
    </source>
</evidence>
<feature type="region of interest" description="Disordered" evidence="10">
    <location>
        <begin position="204"/>
        <end position="270"/>
    </location>
</feature>
<feature type="region of interest" description="Disordered" evidence="10">
    <location>
        <begin position="91"/>
        <end position="111"/>
    </location>
</feature>
<evidence type="ECO:0000313" key="12">
    <source>
        <dbReference type="EMBL" id="RNA33692.1"/>
    </source>
</evidence>
<reference evidence="12 13" key="1">
    <citation type="journal article" date="2018" name="Sci. Rep.">
        <title>Genomic signatures of local adaptation to the degree of environmental predictability in rotifers.</title>
        <authorList>
            <person name="Franch-Gras L."/>
            <person name="Hahn C."/>
            <person name="Garcia-Roger E.M."/>
            <person name="Carmona M.J."/>
            <person name="Serra M."/>
            <person name="Gomez A."/>
        </authorList>
    </citation>
    <scope>NUCLEOTIDE SEQUENCE [LARGE SCALE GENOMIC DNA]</scope>
    <source>
        <strain evidence="12">HYR1</strain>
    </source>
</reference>
<dbReference type="InterPro" id="IPR013883">
    <property type="entry name" value="TF_Iwr1_dom"/>
</dbReference>
<accession>A0A3M7SD30</accession>
<evidence type="ECO:0000256" key="9">
    <source>
        <dbReference type="ARBA" id="ARBA00023242"/>
    </source>
</evidence>
<evidence type="ECO:0000256" key="2">
    <source>
        <dbReference type="ARBA" id="ARBA00004123"/>
    </source>
</evidence>
<feature type="compositionally biased region" description="Acidic residues" evidence="10">
    <location>
        <begin position="228"/>
        <end position="241"/>
    </location>
</feature>
<dbReference type="PANTHER" id="PTHR31196">
    <property type="entry name" value="RNA POLYMERASE II NUCLEAR LOCALIZATION PROTEIN SLC7A6OS-RELATED"/>
    <property type="match status" value="1"/>
</dbReference>
<evidence type="ECO:0000256" key="8">
    <source>
        <dbReference type="ARBA" id="ARBA00022927"/>
    </source>
</evidence>
<keyword evidence="6" id="KW-0813">Transport</keyword>
<dbReference type="GO" id="GO:0032502">
    <property type="term" value="P:developmental process"/>
    <property type="evidence" value="ECO:0007669"/>
    <property type="project" value="TreeGrafter"/>
</dbReference>
<evidence type="ECO:0000256" key="3">
    <source>
        <dbReference type="ARBA" id="ARBA00004496"/>
    </source>
</evidence>
<evidence type="ECO:0000256" key="4">
    <source>
        <dbReference type="ARBA" id="ARBA00010218"/>
    </source>
</evidence>
<dbReference type="GO" id="GO:0015031">
    <property type="term" value="P:protein transport"/>
    <property type="evidence" value="ECO:0007669"/>
    <property type="project" value="UniProtKB-KW"/>
</dbReference>
<feature type="compositionally biased region" description="Acidic residues" evidence="10">
    <location>
        <begin position="210"/>
        <end position="220"/>
    </location>
</feature>
<dbReference type="GO" id="GO:0005737">
    <property type="term" value="C:cytoplasm"/>
    <property type="evidence" value="ECO:0007669"/>
    <property type="project" value="UniProtKB-SubCell"/>
</dbReference>
<feature type="compositionally biased region" description="Acidic residues" evidence="10">
    <location>
        <begin position="251"/>
        <end position="270"/>
    </location>
</feature>
<evidence type="ECO:0000256" key="7">
    <source>
        <dbReference type="ARBA" id="ARBA00022490"/>
    </source>
</evidence>
<protein>
    <recommendedName>
        <fullName evidence="5">Probable RNA polymerase II nuclear localization protein SLC7A6OS</fullName>
    </recommendedName>
</protein>